<keyword evidence="3" id="KW-1185">Reference proteome</keyword>
<evidence type="ECO:0000313" key="3">
    <source>
        <dbReference type="Proteomes" id="UP001178461"/>
    </source>
</evidence>
<dbReference type="AlphaFoldDB" id="A0AA35LNJ1"/>
<gene>
    <name evidence="2" type="ORF">PODLI_1B038901</name>
</gene>
<sequence length="438" mass="49019">MACLPLTKQTKISEFFYGKTKDTFNIPTSNSFSPLAEIIDKEITPKEPPTKQPSNSLDNTITRPKGPKKAPTMPFQAEDCIGEQANYLSELLLEHSTTLDLVAKTVDCIFKYIRDIKGSLENITSFVAPKVNVSPVDVSPEDRAEPTPRVPALLRSTPQIGCKSENEQSMEDLHAISSYNLSLQATRLCLIILPFKGQVVNWSSTHVARRHLAELLGVDPLSIDLKSTVHIYSKPHMQRILLTFDSKKLPTYMMSLRSYLTNYRIFITRVFINTKICPLIPYSPVKRKAIKNEGIPTTTSSTSPPSDLISWTETPMPLLSKATHLENSMEQELLVSFSHLPKAEQTEITDRLDELLLYLRNFEDLAPTKEANIPSNLERKMGHESPQVTAEHTPLLCPSEIHAEISVAPLITLPETQPFNGCIFHDSGKALDAIEETK</sequence>
<proteinExistence type="predicted"/>
<feature type="region of interest" description="Disordered" evidence="1">
    <location>
        <begin position="42"/>
        <end position="72"/>
    </location>
</feature>
<feature type="compositionally biased region" description="Polar residues" evidence="1">
    <location>
        <begin position="52"/>
        <end position="62"/>
    </location>
</feature>
<dbReference type="EMBL" id="OX395145">
    <property type="protein sequence ID" value="CAI5799472.1"/>
    <property type="molecule type" value="Genomic_DNA"/>
</dbReference>
<reference evidence="2" key="1">
    <citation type="submission" date="2022-12" db="EMBL/GenBank/DDBJ databases">
        <authorList>
            <person name="Alioto T."/>
            <person name="Alioto T."/>
            <person name="Gomez Garrido J."/>
        </authorList>
    </citation>
    <scope>NUCLEOTIDE SEQUENCE</scope>
</reference>
<accession>A0AA35LNJ1</accession>
<dbReference type="Proteomes" id="UP001178461">
    <property type="component" value="Chromosome W"/>
</dbReference>
<organism evidence="2 3">
    <name type="scientific">Podarcis lilfordi</name>
    <name type="common">Lilford's wall lizard</name>
    <dbReference type="NCBI Taxonomy" id="74358"/>
    <lineage>
        <taxon>Eukaryota</taxon>
        <taxon>Metazoa</taxon>
        <taxon>Chordata</taxon>
        <taxon>Craniata</taxon>
        <taxon>Vertebrata</taxon>
        <taxon>Euteleostomi</taxon>
        <taxon>Lepidosauria</taxon>
        <taxon>Squamata</taxon>
        <taxon>Bifurcata</taxon>
        <taxon>Unidentata</taxon>
        <taxon>Episquamata</taxon>
        <taxon>Laterata</taxon>
        <taxon>Lacertibaenia</taxon>
        <taxon>Lacertidae</taxon>
        <taxon>Podarcis</taxon>
    </lineage>
</organism>
<evidence type="ECO:0000313" key="2">
    <source>
        <dbReference type="EMBL" id="CAI5799472.1"/>
    </source>
</evidence>
<evidence type="ECO:0000256" key="1">
    <source>
        <dbReference type="SAM" id="MobiDB-lite"/>
    </source>
</evidence>
<protein>
    <submittedName>
        <fullName evidence="2">Uncharacterized protein</fullName>
    </submittedName>
</protein>
<name>A0AA35LNJ1_9SAUR</name>